<evidence type="ECO:0000313" key="3">
    <source>
        <dbReference type="EMBL" id="SLN69368.1"/>
    </source>
</evidence>
<dbReference type="GO" id="GO:0016787">
    <property type="term" value="F:hydrolase activity"/>
    <property type="evidence" value="ECO:0007669"/>
    <property type="project" value="InterPro"/>
</dbReference>
<dbReference type="InterPro" id="IPR029058">
    <property type="entry name" value="AB_hydrolase_fold"/>
</dbReference>
<dbReference type="InParanoid" id="A0A1Y5TVV2"/>
<keyword evidence="1" id="KW-0732">Signal</keyword>
<feature type="domain" description="AFL C-terminal" evidence="2">
    <location>
        <begin position="268"/>
        <end position="356"/>
    </location>
</feature>
<dbReference type="Proteomes" id="UP000193200">
    <property type="component" value="Unassembled WGS sequence"/>
</dbReference>
<evidence type="ECO:0000313" key="4">
    <source>
        <dbReference type="Proteomes" id="UP000193200"/>
    </source>
</evidence>
<dbReference type="Pfam" id="PF18067">
    <property type="entry name" value="Lipase_C"/>
    <property type="match status" value="1"/>
</dbReference>
<organism evidence="3 4">
    <name type="scientific">Oceanibacterium hippocampi</name>
    <dbReference type="NCBI Taxonomy" id="745714"/>
    <lineage>
        <taxon>Bacteria</taxon>
        <taxon>Pseudomonadati</taxon>
        <taxon>Pseudomonadota</taxon>
        <taxon>Alphaproteobacteria</taxon>
        <taxon>Sneathiellales</taxon>
        <taxon>Sneathiellaceae</taxon>
        <taxon>Oceanibacterium</taxon>
    </lineage>
</organism>
<dbReference type="Gene3D" id="2.60.40.2190">
    <property type="match status" value="1"/>
</dbReference>
<dbReference type="SUPFAM" id="SSF53474">
    <property type="entry name" value="alpha/beta-Hydrolases"/>
    <property type="match status" value="1"/>
</dbReference>
<feature type="signal peptide" evidence="1">
    <location>
        <begin position="1"/>
        <end position="25"/>
    </location>
</feature>
<evidence type="ECO:0000256" key="1">
    <source>
        <dbReference type="SAM" id="SignalP"/>
    </source>
</evidence>
<dbReference type="AlphaFoldDB" id="A0A1Y5TVV2"/>
<dbReference type="GO" id="GO:0016042">
    <property type="term" value="P:lipid catabolic process"/>
    <property type="evidence" value="ECO:0007669"/>
    <property type="project" value="InterPro"/>
</dbReference>
<dbReference type="Pfam" id="PF01674">
    <property type="entry name" value="Lipase_2"/>
    <property type="match status" value="1"/>
</dbReference>
<keyword evidence="4" id="KW-1185">Reference proteome</keyword>
<sequence length="447" mass="47387">MRKLIMAGAILLAAGVAGTAGPGFAAAAEPMPIVFVHGDSDTAGRWIVQVWRFESNGYPRDRIYAVDLDHPGSGNDDTKPEENRSTTVDVAAQLAGAVARAKLETGADKVVLIGNSRGCNTIRNYVRNGGGAANAGLLILTGCLNHGVFSFPGVSMGSEWNGAGNFLSGLNAGSEVTPGIETVTIRSDKFDLYAQPTGEAIGMAGKPTGIDHDTAVLRGATNLVIEGADHRETGYSAKAFAIMYKTITGRAPMTNDVVAEEQIVLNGEVSGWVNDRPTNQPVAGAHVMVFETNPDTGERVGEAVHDRTVGDDGRWGPFEAKADTTYEFVIEAGDYGTHHIYRSPFPRSSEILNLRLVSAPKGAEGAVAAVNMMRPRGYFGRQRDQIALGGEMPADIPDTAVPMVWKTTRTLDSAEPATVVGSYNGETIAARSWPAADGHTVWIQLTY</sequence>
<protein>
    <submittedName>
        <fullName evidence="3">Lipase (Class 2)</fullName>
    </submittedName>
</protein>
<gene>
    <name evidence="3" type="ORF">OCH7691_03184</name>
</gene>
<evidence type="ECO:0000259" key="2">
    <source>
        <dbReference type="Pfam" id="PF18067"/>
    </source>
</evidence>
<name>A0A1Y5TVV2_9PROT</name>
<accession>A0A1Y5TVV2</accession>
<proteinExistence type="predicted"/>
<dbReference type="InterPro" id="IPR002918">
    <property type="entry name" value="Lipase_EstA/Esterase_EstB"/>
</dbReference>
<dbReference type="EMBL" id="FWFR01000003">
    <property type="protein sequence ID" value="SLN69368.1"/>
    <property type="molecule type" value="Genomic_DNA"/>
</dbReference>
<dbReference type="RefSeq" id="WP_176245102.1">
    <property type="nucleotide sequence ID" value="NZ_FWFR01000003.1"/>
</dbReference>
<reference evidence="3 4" key="1">
    <citation type="submission" date="2017-03" db="EMBL/GenBank/DDBJ databases">
        <authorList>
            <person name="Afonso C.L."/>
            <person name="Miller P.J."/>
            <person name="Scott M.A."/>
            <person name="Spackman E."/>
            <person name="Goraichik I."/>
            <person name="Dimitrov K.M."/>
            <person name="Suarez D.L."/>
            <person name="Swayne D.E."/>
        </authorList>
    </citation>
    <scope>NUCLEOTIDE SEQUENCE [LARGE SCALE GENOMIC DNA]</scope>
    <source>
        <strain evidence="3 4">CECT 7691</strain>
    </source>
</reference>
<dbReference type="InterPro" id="IPR040664">
    <property type="entry name" value="AFL_C"/>
</dbReference>
<dbReference type="Gene3D" id="3.40.50.1820">
    <property type="entry name" value="alpha/beta hydrolase"/>
    <property type="match status" value="1"/>
</dbReference>
<feature type="chain" id="PRO_5012689671" evidence="1">
    <location>
        <begin position="26"/>
        <end position="447"/>
    </location>
</feature>